<dbReference type="Gene3D" id="3.30.70.2590">
    <property type="match status" value="1"/>
</dbReference>
<dbReference type="EMBL" id="JARWAI010000010">
    <property type="protein sequence ID" value="MDR5875987.1"/>
    <property type="molecule type" value="Genomic_DNA"/>
</dbReference>
<dbReference type="InterPro" id="IPR038470">
    <property type="entry name" value="Cellsynth_D_sf"/>
</dbReference>
<dbReference type="InterPro" id="IPR022798">
    <property type="entry name" value="BcsD_bac"/>
</dbReference>
<name>A0ABU1GET7_9GAMM</name>
<keyword evidence="2" id="KW-1185">Reference proteome</keyword>
<evidence type="ECO:0000313" key="2">
    <source>
        <dbReference type="Proteomes" id="UP001269267"/>
    </source>
</evidence>
<comment type="caution">
    <text evidence="1">The sequence shown here is derived from an EMBL/GenBank/DDBJ whole genome shotgun (WGS) entry which is preliminary data.</text>
</comment>
<dbReference type="RefSeq" id="WP_230447436.1">
    <property type="nucleotide sequence ID" value="NZ_JARWAI010000010.1"/>
</dbReference>
<evidence type="ECO:0000313" key="1">
    <source>
        <dbReference type="EMBL" id="MDR5875987.1"/>
    </source>
</evidence>
<sequence length="160" mass="18011">MTNTNVNTATYLSYYTERHCSPQWNRFLALVFDELMTQTDREGASGFLRHIGSRLAAEWPLGEYETLEALELSINGALNQLDWGWVSIRPEGNHLSIQHVAFPVPGTTEHTLDKAFQAMSAVLEGLYTTWINEQGGSGKTPLRCVDTNVTLRSMTFHYGQ</sequence>
<dbReference type="Pfam" id="PF03500">
    <property type="entry name" value="Cellsynth_D"/>
    <property type="match status" value="1"/>
</dbReference>
<dbReference type="Proteomes" id="UP001269267">
    <property type="component" value="Unassembled WGS sequence"/>
</dbReference>
<proteinExistence type="predicted"/>
<reference evidence="1 2" key="1">
    <citation type="submission" date="2023-04" db="EMBL/GenBank/DDBJ databases">
        <title>A long-awaited taxogenomic arrangement of the family Halomonadaceae.</title>
        <authorList>
            <person name="De La Haba R."/>
            <person name="Chuvochina M."/>
            <person name="Wittouck S."/>
            <person name="Arahal D.R."/>
            <person name="Sanchez-Porro C."/>
            <person name="Hugenholtz P."/>
            <person name="Ventosa A."/>
        </authorList>
    </citation>
    <scope>NUCLEOTIDE SEQUENCE [LARGE SCALE GENOMIC DNA]</scope>
    <source>
        <strain evidence="1 2">DSM 18042</strain>
    </source>
</reference>
<accession>A0ABU1GET7</accession>
<organism evidence="1 2">
    <name type="scientific">Vreelandella gomseomensis</name>
    <dbReference type="NCBI Taxonomy" id="370766"/>
    <lineage>
        <taxon>Bacteria</taxon>
        <taxon>Pseudomonadati</taxon>
        <taxon>Pseudomonadota</taxon>
        <taxon>Gammaproteobacteria</taxon>
        <taxon>Oceanospirillales</taxon>
        <taxon>Halomonadaceae</taxon>
        <taxon>Vreelandella</taxon>
    </lineage>
</organism>
<gene>
    <name evidence="1" type="primary">bcsD</name>
    <name evidence="1" type="ORF">QC815_13790</name>
</gene>
<protein>
    <submittedName>
        <fullName evidence="1">Cellulose biosynthesis protein BcsD</fullName>
    </submittedName>
</protein>